<dbReference type="InterPro" id="IPR000674">
    <property type="entry name" value="Ald_Oxase/Xan_DH_a/b"/>
</dbReference>
<evidence type="ECO:0000256" key="2">
    <source>
        <dbReference type="ARBA" id="ARBA00023002"/>
    </source>
</evidence>
<dbReference type="PANTHER" id="PTHR11908">
    <property type="entry name" value="XANTHINE DEHYDROGENASE"/>
    <property type="match status" value="1"/>
</dbReference>
<dbReference type="EMBL" id="OBDY01000010">
    <property type="protein sequence ID" value="SNY49741.1"/>
    <property type="molecule type" value="Genomic_DNA"/>
</dbReference>
<dbReference type="AlphaFoldDB" id="A0A285IS14"/>
<keyword evidence="2" id="KW-0560">Oxidoreductase</keyword>
<dbReference type="GO" id="GO:0005506">
    <property type="term" value="F:iron ion binding"/>
    <property type="evidence" value="ECO:0007669"/>
    <property type="project" value="InterPro"/>
</dbReference>
<evidence type="ECO:0000259" key="3">
    <source>
        <dbReference type="SMART" id="SM01008"/>
    </source>
</evidence>
<dbReference type="Pfam" id="PF01315">
    <property type="entry name" value="Ald_Xan_dh_C"/>
    <property type="match status" value="1"/>
</dbReference>
<dbReference type="GO" id="GO:0016491">
    <property type="term" value="F:oxidoreductase activity"/>
    <property type="evidence" value="ECO:0007669"/>
    <property type="project" value="UniProtKB-KW"/>
</dbReference>
<dbReference type="SMART" id="SM01008">
    <property type="entry name" value="Ald_Xan_dh_C"/>
    <property type="match status" value="1"/>
</dbReference>
<dbReference type="Gene3D" id="3.30.365.10">
    <property type="entry name" value="Aldehyde oxidase/xanthine dehydrogenase, molybdopterin binding domain"/>
    <property type="match status" value="4"/>
</dbReference>
<protein>
    <submittedName>
        <fullName evidence="4">Xanthine dehydrogenase YagR molybdenum-binding subunit</fullName>
    </submittedName>
</protein>
<dbReference type="RefSeq" id="WP_097322210.1">
    <property type="nucleotide sequence ID" value="NZ_OBDY01000010.1"/>
</dbReference>
<feature type="domain" description="Aldehyde oxidase/xanthine dehydrogenase a/b hammerhead" evidence="3">
    <location>
        <begin position="23"/>
        <end position="125"/>
    </location>
</feature>
<proteinExistence type="predicted"/>
<dbReference type="OrthoDB" id="8428274at2"/>
<sequence length="683" mass="73452">MTATARRAVGQPLQRVEGPDKVTGAAKYAAEYQVDGDLAYAWVVQSPVARGRLADVQVDPLLDVIAVLWHGNALPLEDSDDPELAVLQSDRISYRGQAVALVVARSLEAARRGAQELSLTIEKEPHDAVLRTDDPDLYTPDVVNPSFPSETSAGDVSVEAPVAVDVTYTTPALHNNPMEPHATTALWSGDDLILYDSNQHPAGVAATVGALFGLEPDQVHVVTEHVGGGFGSKGTARPNAVLAAMAAKVTGHPVKLALPRRALFSMVGHRTPTIQRVRLGATADGVLQVIDHEAYSQSSRLFEFAEQTAVATRHMYAAPNRRTGHRLARLDMPTPRWMRAPGEAPGMVALECAMDELAVALDMDPIELRVRNEPTVDPDSGKPFTSRHYVECLRQGAARFGWEDRDLRPRQRREGDWWIGTGVAGATYPTMAQPSTARVRDLGTQEFEVAIAAADLGTGARTILTQIAADELGVPVERVRLRIGDSTLPPASVAGGSSGSASWGWAVTGACRALRETGKSEAVFDSSELIAEQEKEGKHAFGAHFAEVRVDAVTGEVRVSRLFGMYACGRILNPRTARSQFLGGMVMGMGMALHEEGVLDPAMGDWVNHDLAEYHIPAHADVESVEAEWLDEQDTSLNPMGSKGIGEIGIVGSPAAILNAIWHATGVRVRDLPARLDKILPYL</sequence>
<dbReference type="InterPro" id="IPR016208">
    <property type="entry name" value="Ald_Oxase/xanthine_DH-like"/>
</dbReference>
<evidence type="ECO:0000313" key="4">
    <source>
        <dbReference type="EMBL" id="SNY49741.1"/>
    </source>
</evidence>
<keyword evidence="1" id="KW-0500">Molybdenum</keyword>
<keyword evidence="5" id="KW-1185">Reference proteome</keyword>
<evidence type="ECO:0000256" key="1">
    <source>
        <dbReference type="ARBA" id="ARBA00022505"/>
    </source>
</evidence>
<dbReference type="PANTHER" id="PTHR11908:SF132">
    <property type="entry name" value="ALDEHYDE OXIDASE 1-RELATED"/>
    <property type="match status" value="1"/>
</dbReference>
<accession>A0A285IS14</accession>
<organism evidence="4 5">
    <name type="scientific">Paractinoplanes atraurantiacus</name>
    <dbReference type="NCBI Taxonomy" id="1036182"/>
    <lineage>
        <taxon>Bacteria</taxon>
        <taxon>Bacillati</taxon>
        <taxon>Actinomycetota</taxon>
        <taxon>Actinomycetes</taxon>
        <taxon>Micromonosporales</taxon>
        <taxon>Micromonosporaceae</taxon>
        <taxon>Paractinoplanes</taxon>
    </lineage>
</organism>
<dbReference type="SUPFAM" id="SSF56003">
    <property type="entry name" value="Molybdenum cofactor-binding domain"/>
    <property type="match status" value="1"/>
</dbReference>
<dbReference type="InterPro" id="IPR008274">
    <property type="entry name" value="AldOxase/xan_DH_MoCoBD1"/>
</dbReference>
<name>A0A285IS14_9ACTN</name>
<dbReference type="InterPro" id="IPR046867">
    <property type="entry name" value="AldOxase/xan_DH_MoCoBD2"/>
</dbReference>
<dbReference type="Proteomes" id="UP000219612">
    <property type="component" value="Unassembled WGS sequence"/>
</dbReference>
<dbReference type="InterPro" id="IPR037165">
    <property type="entry name" value="AldOxase/xan_DH_Mopterin-bd_sf"/>
</dbReference>
<reference evidence="4 5" key="1">
    <citation type="submission" date="2017-09" db="EMBL/GenBank/DDBJ databases">
        <authorList>
            <person name="Ehlers B."/>
            <person name="Leendertz F.H."/>
        </authorList>
    </citation>
    <scope>NUCLEOTIDE SEQUENCE [LARGE SCALE GENOMIC DNA]</scope>
    <source>
        <strain evidence="4 5">CGMCC 4.6857</strain>
    </source>
</reference>
<gene>
    <name evidence="4" type="ORF">SAMN05421748_110109</name>
</gene>
<dbReference type="InterPro" id="IPR036856">
    <property type="entry name" value="Ald_Oxase/Xan_DH_a/b_sf"/>
</dbReference>
<dbReference type="Gene3D" id="3.90.1170.50">
    <property type="entry name" value="Aldehyde oxidase/xanthine dehydrogenase, a/b hammerhead"/>
    <property type="match status" value="1"/>
</dbReference>
<dbReference type="SUPFAM" id="SSF54665">
    <property type="entry name" value="CO dehydrogenase molybdoprotein N-domain-like"/>
    <property type="match status" value="1"/>
</dbReference>
<dbReference type="Pfam" id="PF20256">
    <property type="entry name" value="MoCoBD_2"/>
    <property type="match status" value="2"/>
</dbReference>
<dbReference type="Pfam" id="PF02738">
    <property type="entry name" value="MoCoBD_1"/>
    <property type="match status" value="1"/>
</dbReference>
<evidence type="ECO:0000313" key="5">
    <source>
        <dbReference type="Proteomes" id="UP000219612"/>
    </source>
</evidence>